<keyword evidence="3 6" id="KW-0326">Glycosidase</keyword>
<evidence type="ECO:0000256" key="1">
    <source>
        <dbReference type="ARBA" id="ARBA00009865"/>
    </source>
</evidence>
<dbReference type="Pfam" id="PF04616">
    <property type="entry name" value="Glyco_hydro_43"/>
    <property type="match status" value="1"/>
</dbReference>
<dbReference type="Proteomes" id="UP000273326">
    <property type="component" value="Chromosome"/>
</dbReference>
<dbReference type="Gene3D" id="2.115.10.20">
    <property type="entry name" value="Glycosyl hydrolase domain, family 43"/>
    <property type="match status" value="1"/>
</dbReference>
<protein>
    <submittedName>
        <fullName evidence="8">Glycoside hydrolase family 43 protein</fullName>
    </submittedName>
</protein>
<evidence type="ECO:0000313" key="8">
    <source>
        <dbReference type="EMBL" id="AZP05721.1"/>
    </source>
</evidence>
<dbReference type="GO" id="GO:0004553">
    <property type="term" value="F:hydrolase activity, hydrolyzing O-glycosyl compounds"/>
    <property type="evidence" value="ECO:0007669"/>
    <property type="project" value="InterPro"/>
</dbReference>
<dbReference type="KEGG" id="jeh:EJN90_07425"/>
<evidence type="ECO:0000256" key="6">
    <source>
        <dbReference type="RuleBase" id="RU361187"/>
    </source>
</evidence>
<name>A0A3S9HEE8_9LACT</name>
<dbReference type="Pfam" id="PF17851">
    <property type="entry name" value="GH43_C2"/>
    <property type="match status" value="1"/>
</dbReference>
<dbReference type="AlphaFoldDB" id="A0A3S9HEE8"/>
<gene>
    <name evidence="8" type="ORF">EJN90_07425</name>
</gene>
<sequence>MIKNPILPGFNPDPCLLRVENTYYIAVSSFEWLPGVRVYESQDLANWEYCTDILTDQVDLKGNAINCSIWAPQISYADGEFHLLYTDVKSSVRPFKDTHNYIISAPSMKGPWSKPVYLNSSGFDPSLFHDEDGRKWLSNALWDYRLATPNKSSGIVIQEYDAVTKSLIGEPVKIFDCTELGKTEAPHIYKKDGYYYLIMAEGGTGSGHAVTIARSKSVTGPYEVDPHYPMMTSSNHPESPLQCAGHASLVETPEGEWYIAHLTTRPLRNQHAILGRETALQKVIWDEDGWLRLAHGGVAPALEVPAPKGFEGEIKEFSHDFSDDFSGPELHSNWNSLRMLPNEEWCSLTERKNHLRIYGGESLHSFFNHHLLGIRQTDFHFTASTKLLFEPKQFLQMAGLLLFLNPENYLYAYITNEDGKRLLRVIKAERGDVHLIDTKVELPQNSEEGIELSIVAAGQEANIYYHLPQQKETQLLYAEKDLTFLSGGFTGNFIAIACHDMNQYKGCYADFEFFNYESNE</sequence>
<dbReference type="SUPFAM" id="SSF49899">
    <property type="entry name" value="Concanavalin A-like lectins/glucanases"/>
    <property type="match status" value="1"/>
</dbReference>
<accession>A0A3S9HEE8</accession>
<evidence type="ECO:0000256" key="4">
    <source>
        <dbReference type="PIRSR" id="PIRSR606710-1"/>
    </source>
</evidence>
<dbReference type="GO" id="GO:0005975">
    <property type="term" value="P:carbohydrate metabolic process"/>
    <property type="evidence" value="ECO:0007669"/>
    <property type="project" value="InterPro"/>
</dbReference>
<reference evidence="9" key="1">
    <citation type="submission" date="2018-12" db="EMBL/GenBank/DDBJ databases">
        <title>Complete genome sequencing of Jeotgalibaca sp. H21T32.</title>
        <authorList>
            <person name="Bae J.-W."/>
            <person name="Lee S.-Y."/>
        </authorList>
    </citation>
    <scope>NUCLEOTIDE SEQUENCE [LARGE SCALE GENOMIC DNA]</scope>
    <source>
        <strain evidence="9">H21T32</strain>
    </source>
</reference>
<dbReference type="SUPFAM" id="SSF75005">
    <property type="entry name" value="Arabinanase/levansucrase/invertase"/>
    <property type="match status" value="1"/>
</dbReference>
<dbReference type="CDD" id="cd09000">
    <property type="entry name" value="GH43_SXA-like"/>
    <property type="match status" value="1"/>
</dbReference>
<dbReference type="PANTHER" id="PTHR42812">
    <property type="entry name" value="BETA-XYLOSIDASE"/>
    <property type="match status" value="1"/>
</dbReference>
<dbReference type="PANTHER" id="PTHR42812:SF12">
    <property type="entry name" value="BETA-XYLOSIDASE-RELATED"/>
    <property type="match status" value="1"/>
</dbReference>
<evidence type="ECO:0000259" key="7">
    <source>
        <dbReference type="Pfam" id="PF17851"/>
    </source>
</evidence>
<feature type="site" description="Important for catalytic activity, responsible for pKa modulation of the active site Glu and correct orientation of both the proton donor and substrate" evidence="5">
    <location>
        <position position="124"/>
    </location>
</feature>
<feature type="active site" description="Proton donor" evidence="4">
    <location>
        <position position="184"/>
    </location>
</feature>
<dbReference type="EMBL" id="CP034465">
    <property type="protein sequence ID" value="AZP05721.1"/>
    <property type="molecule type" value="Genomic_DNA"/>
</dbReference>
<dbReference type="InterPro" id="IPR023296">
    <property type="entry name" value="Glyco_hydro_beta-prop_sf"/>
</dbReference>
<proteinExistence type="inferred from homology"/>
<keyword evidence="2 6" id="KW-0378">Hydrolase</keyword>
<evidence type="ECO:0000313" key="9">
    <source>
        <dbReference type="Proteomes" id="UP000273326"/>
    </source>
</evidence>
<feature type="active site" description="Proton acceptor" evidence="4">
    <location>
        <position position="13"/>
    </location>
</feature>
<feature type="domain" description="Beta-xylosidase C-terminal Concanavalin A-like" evidence="7">
    <location>
        <begin position="322"/>
        <end position="517"/>
    </location>
</feature>
<dbReference type="InterPro" id="IPR051795">
    <property type="entry name" value="Glycosyl_Hydrlase_43"/>
</dbReference>
<evidence type="ECO:0000256" key="5">
    <source>
        <dbReference type="PIRSR" id="PIRSR606710-2"/>
    </source>
</evidence>
<dbReference type="InterPro" id="IPR013320">
    <property type="entry name" value="ConA-like_dom_sf"/>
</dbReference>
<dbReference type="InterPro" id="IPR006710">
    <property type="entry name" value="Glyco_hydro_43"/>
</dbReference>
<evidence type="ECO:0000256" key="2">
    <source>
        <dbReference type="ARBA" id="ARBA00022801"/>
    </source>
</evidence>
<dbReference type="OrthoDB" id="9801455at2"/>
<evidence type="ECO:0000256" key="3">
    <source>
        <dbReference type="ARBA" id="ARBA00023295"/>
    </source>
</evidence>
<organism evidence="8 9">
    <name type="scientific">Jeotgalibaca ciconiae</name>
    <dbReference type="NCBI Taxonomy" id="2496265"/>
    <lineage>
        <taxon>Bacteria</taxon>
        <taxon>Bacillati</taxon>
        <taxon>Bacillota</taxon>
        <taxon>Bacilli</taxon>
        <taxon>Lactobacillales</taxon>
        <taxon>Carnobacteriaceae</taxon>
        <taxon>Jeotgalibaca</taxon>
    </lineage>
</organism>
<keyword evidence="9" id="KW-1185">Reference proteome</keyword>
<dbReference type="Gene3D" id="2.60.120.200">
    <property type="match status" value="1"/>
</dbReference>
<comment type="similarity">
    <text evidence="1 6">Belongs to the glycosyl hydrolase 43 family.</text>
</comment>
<dbReference type="InterPro" id="IPR041542">
    <property type="entry name" value="GH43_C2"/>
</dbReference>